<name>A0ABU2TJL8_9ACTN</name>
<evidence type="ECO:0000313" key="3">
    <source>
        <dbReference type="Proteomes" id="UP001180551"/>
    </source>
</evidence>
<feature type="region of interest" description="Disordered" evidence="1">
    <location>
        <begin position="49"/>
        <end position="81"/>
    </location>
</feature>
<reference evidence="2" key="1">
    <citation type="submission" date="2024-05" db="EMBL/GenBank/DDBJ databases">
        <title>30 novel species of actinomycetes from the DSMZ collection.</title>
        <authorList>
            <person name="Nouioui I."/>
        </authorList>
    </citation>
    <scope>NUCLEOTIDE SEQUENCE</scope>
    <source>
        <strain evidence="2">DSM 41527</strain>
    </source>
</reference>
<organism evidence="2 3">
    <name type="scientific">Streptomyces mooreae</name>
    <dbReference type="NCBI Taxonomy" id="3075523"/>
    <lineage>
        <taxon>Bacteria</taxon>
        <taxon>Bacillati</taxon>
        <taxon>Actinomycetota</taxon>
        <taxon>Actinomycetes</taxon>
        <taxon>Kitasatosporales</taxon>
        <taxon>Streptomycetaceae</taxon>
        <taxon>Streptomyces</taxon>
    </lineage>
</organism>
<evidence type="ECO:0000256" key="1">
    <source>
        <dbReference type="SAM" id="MobiDB-lite"/>
    </source>
</evidence>
<sequence length="81" mass="8633">MLQYVAAPIPPPVRSGASPRPLALLLIRNPAQRPDGTLLDRLLAEVEAHRPEQREPTAVPGAVALMAPRDAVPTRSAAPKD</sequence>
<accession>A0ABU2TJL8</accession>
<evidence type="ECO:0000313" key="2">
    <source>
        <dbReference type="EMBL" id="MDT0461120.1"/>
    </source>
</evidence>
<dbReference type="Proteomes" id="UP001180551">
    <property type="component" value="Unassembled WGS sequence"/>
</dbReference>
<gene>
    <name evidence="2" type="ORF">RM550_36375</name>
</gene>
<comment type="caution">
    <text evidence="2">The sequence shown here is derived from an EMBL/GenBank/DDBJ whole genome shotgun (WGS) entry which is preliminary data.</text>
</comment>
<proteinExistence type="predicted"/>
<dbReference type="EMBL" id="JAVRFE010000093">
    <property type="protein sequence ID" value="MDT0461120.1"/>
    <property type="molecule type" value="Genomic_DNA"/>
</dbReference>
<dbReference type="RefSeq" id="WP_311628031.1">
    <property type="nucleotide sequence ID" value="NZ_JAVRFE010000093.1"/>
</dbReference>
<protein>
    <submittedName>
        <fullName evidence="2">Uncharacterized protein</fullName>
    </submittedName>
</protein>
<keyword evidence="3" id="KW-1185">Reference proteome</keyword>